<evidence type="ECO:0000256" key="1">
    <source>
        <dbReference type="SAM" id="MobiDB-lite"/>
    </source>
</evidence>
<feature type="compositionally biased region" description="Basic and acidic residues" evidence="1">
    <location>
        <begin position="1"/>
        <end position="23"/>
    </location>
</feature>
<dbReference type="GeneID" id="106778519"/>
<feature type="compositionally biased region" description="Basic and acidic residues" evidence="1">
    <location>
        <begin position="142"/>
        <end position="181"/>
    </location>
</feature>
<proteinExistence type="predicted"/>
<dbReference type="Proteomes" id="UP000087766">
    <property type="component" value="Unplaced"/>
</dbReference>
<evidence type="ECO:0000313" key="2">
    <source>
        <dbReference type="Proteomes" id="UP000087766"/>
    </source>
</evidence>
<dbReference type="AlphaFoldDB" id="A0A1S3VUB4"/>
<evidence type="ECO:0000313" key="3">
    <source>
        <dbReference type="RefSeq" id="XP_014521978.1"/>
    </source>
</evidence>
<sequence>MKQNYRREQQEVKAEKNDNKKVEGSGSKPTGPRLREGPRGPTFPQYTPLNAPRNRILQEALSTQILPALAKRPTPPGADLSKHCLYHQNSGHDTEDCVTLKDKIEELIRMGRLQQYVKREDVRRQEELPRREHPCTRPTSPPRDRRRERGSYKTYDRPSRNEERRTDPRDRSRSPGDEQRGPLRGMINTISGGFAGGGPTSSARKKSIRALRYIHAVDVPRRTMPPITFSDEDFHAPDPDQDDPMVINIEIARYGVGRVLVDQGSSVNILY</sequence>
<keyword evidence="2" id="KW-1185">Reference proteome</keyword>
<gene>
    <name evidence="3" type="primary">LOC106778519</name>
</gene>
<dbReference type="OrthoDB" id="1436117at2759"/>
<dbReference type="KEGG" id="vra:106778519"/>
<accession>A0A1S3VUB4</accession>
<dbReference type="RefSeq" id="XP_014521978.1">
    <property type="nucleotide sequence ID" value="XM_014666492.1"/>
</dbReference>
<feature type="region of interest" description="Disordered" evidence="1">
    <location>
        <begin position="67"/>
        <end position="95"/>
    </location>
</feature>
<protein>
    <submittedName>
        <fullName evidence="3">Uncharacterized protein LOC106778519</fullName>
    </submittedName>
</protein>
<feature type="region of interest" description="Disordered" evidence="1">
    <location>
        <begin position="121"/>
        <end position="203"/>
    </location>
</feature>
<organism evidence="2 3">
    <name type="scientific">Vigna radiata var. radiata</name>
    <name type="common">Mung bean</name>
    <name type="synonym">Phaseolus aureus</name>
    <dbReference type="NCBI Taxonomy" id="3916"/>
    <lineage>
        <taxon>Eukaryota</taxon>
        <taxon>Viridiplantae</taxon>
        <taxon>Streptophyta</taxon>
        <taxon>Embryophyta</taxon>
        <taxon>Tracheophyta</taxon>
        <taxon>Spermatophyta</taxon>
        <taxon>Magnoliopsida</taxon>
        <taxon>eudicotyledons</taxon>
        <taxon>Gunneridae</taxon>
        <taxon>Pentapetalae</taxon>
        <taxon>rosids</taxon>
        <taxon>fabids</taxon>
        <taxon>Fabales</taxon>
        <taxon>Fabaceae</taxon>
        <taxon>Papilionoideae</taxon>
        <taxon>50 kb inversion clade</taxon>
        <taxon>NPAAA clade</taxon>
        <taxon>indigoferoid/millettioid clade</taxon>
        <taxon>Phaseoleae</taxon>
        <taxon>Vigna</taxon>
    </lineage>
</organism>
<feature type="region of interest" description="Disordered" evidence="1">
    <location>
        <begin position="1"/>
        <end position="52"/>
    </location>
</feature>
<name>A0A1S3VUB4_VIGRR</name>
<reference evidence="3" key="1">
    <citation type="submission" date="2025-08" db="UniProtKB">
        <authorList>
            <consortium name="RefSeq"/>
        </authorList>
    </citation>
    <scope>IDENTIFICATION</scope>
    <source>
        <tissue evidence="3">Leaf</tissue>
    </source>
</reference>
<feature type="compositionally biased region" description="Basic and acidic residues" evidence="1">
    <location>
        <begin position="121"/>
        <end position="135"/>
    </location>
</feature>